<dbReference type="OrthoDB" id="148878at2"/>
<name>W1N6Q9_9GAMM</name>
<evidence type="ECO:0000313" key="2">
    <source>
        <dbReference type="EMBL" id="ERL51204.1"/>
    </source>
</evidence>
<protein>
    <recommendedName>
        <fullName evidence="4">Hemolysin</fullName>
    </recommendedName>
</protein>
<gene>
    <name evidence="2" type="ORF">BJB45_14985</name>
</gene>
<dbReference type="AlphaFoldDB" id="W1N6Q9"/>
<feature type="region of interest" description="Disordered" evidence="1">
    <location>
        <begin position="20"/>
        <end position="55"/>
    </location>
</feature>
<dbReference type="PANTHER" id="PTHR38008">
    <property type="entry name" value="HEMOLYSIN-RELATED"/>
    <property type="match status" value="1"/>
</dbReference>
<dbReference type="PANTHER" id="PTHR38008:SF2">
    <property type="entry name" value="HEMOLYSIN"/>
    <property type="match status" value="1"/>
</dbReference>
<dbReference type="eggNOG" id="COG3042">
    <property type="taxonomic scope" value="Bacteria"/>
</dbReference>
<evidence type="ECO:0008006" key="4">
    <source>
        <dbReference type="Google" id="ProtNLM"/>
    </source>
</evidence>
<dbReference type="Proteomes" id="UP000019113">
    <property type="component" value="Unassembled WGS sequence"/>
</dbReference>
<organism evidence="2 3">
    <name type="scientific">Halomonas huangheensis</name>
    <dbReference type="NCBI Taxonomy" id="1178482"/>
    <lineage>
        <taxon>Bacteria</taxon>
        <taxon>Pseudomonadati</taxon>
        <taxon>Pseudomonadota</taxon>
        <taxon>Gammaproteobacteria</taxon>
        <taxon>Oceanospirillales</taxon>
        <taxon>Halomonadaceae</taxon>
        <taxon>Halomonas</taxon>
    </lineage>
</organism>
<sequence length="80" mass="8336">MGTVLSAAVLAGCSSSDELQASSDESVGMPNPAAVHCESKGGTHEIQKTNEGDIGICHLPDGTSVDAWQLYRDDMGETQQ</sequence>
<dbReference type="KEGG" id="hhu:AR456_01095"/>
<dbReference type="InterPro" id="IPR005590">
    <property type="entry name" value="DUF333"/>
</dbReference>
<dbReference type="Pfam" id="PF03891">
    <property type="entry name" value="DUF333"/>
    <property type="match status" value="1"/>
</dbReference>
<evidence type="ECO:0000313" key="3">
    <source>
        <dbReference type="Proteomes" id="UP000019113"/>
    </source>
</evidence>
<evidence type="ECO:0000256" key="1">
    <source>
        <dbReference type="SAM" id="MobiDB-lite"/>
    </source>
</evidence>
<proteinExistence type="predicted"/>
<comment type="caution">
    <text evidence="2">The sequence shown here is derived from an EMBL/GenBank/DDBJ whole genome shotgun (WGS) entry which is preliminary data.</text>
</comment>
<accession>W1N6Q9</accession>
<keyword evidence="3" id="KW-1185">Reference proteome</keyword>
<dbReference type="EMBL" id="AVBC01000033">
    <property type="protein sequence ID" value="ERL51204.1"/>
    <property type="molecule type" value="Genomic_DNA"/>
</dbReference>
<reference evidence="2 3" key="1">
    <citation type="submission" date="2013-08" db="EMBL/GenBank/DDBJ databases">
        <title>draft genome of Halomonas huanghegensis, strain BJGMM-B45T.</title>
        <authorList>
            <person name="Miao C."/>
            <person name="Wan Y."/>
            <person name="Jin W."/>
        </authorList>
    </citation>
    <scope>NUCLEOTIDE SEQUENCE [LARGE SCALE GENOMIC DNA]</scope>
    <source>
        <strain evidence="2 3">BJGMM-B45</strain>
    </source>
</reference>
<feature type="compositionally biased region" description="Basic and acidic residues" evidence="1">
    <location>
        <begin position="37"/>
        <end position="51"/>
    </location>
</feature>
<dbReference type="PATRIC" id="fig|1178482.3.peg.2170"/>